<name>A0ABS5W432_9SPHN</name>
<sequence>MADAIPPTNVFKFVALRPPTPPRDREGGFIRDRRDPRETPVGRLVAGFRPADAARIPELVRAFIERHNYDLEFPQSAGDTKLDAVEAAALSLPATKITTQNLREKIESALGLPLEDFLGAPDTQRQLDELWDRYYAFVLLGLSTPQNLEHLTRNLRIFHLLQSIAAGMPIDGAAGLARILSAQPVVDKFMTTLPQPAPPAPARGEEREEAPGDLTHRQLWTDLVNTHAALREVRSLPTITRTEQDTDEIAVPDTCSGRETKTQVTRVELRQEVDPEAFRAMSEETQDALSALRVTQDNFRLPTTLDALSGRLDQLNYQVRAADPVKFLEQMPPGAMQVRELNYLANSVKDTMVIFPIPTLFPNIRGSIKPLGIGDLKVVKQTLKKYAAGEVAHIENVLRGEYKERKHRVLDRVEETITTEVETEEETLRDTQTTDRFELKRESEKTIQEQMSVQAGVTVTASYGPVTFGAHGDFAYSTSTTEATKNASNYAREVVDRSVSRIQKKTREERIRKTLHEVEELNTHGIDNKDKPDHVTGVYRWVDKYYQAQIYNYGKRMMLEFIVPEPAAFLAYAQTHKPVKDVSPPKPLPKNFRPYDLDDWNYHDFIRDYGVEGCVPPPPEFKLMSASMASEGKIEAGIAVAKTSKDLVIPAGYIVQDFAISVSVIHTTHPSVKVSIGRDDIWWVLDNSGFNPRRDGVAGSVGIHEGIVPFSINVYDVHSYFLQVMATCVRRWETYEAWQIQTYEKIRTAHKALQAEYEEKLAAREVQAGVVIQGQNPRINREIEETELKKQCVQMLMDTWTFGSFDAMKQSGSEDVPSMDIFDALKEGKQVQFFEQAFEWENLTYLFYPYFWGRESTWVEKVTTFDVDPLFTRFLQAGSARVLVPVHTAYNDAVMYYLENGAIWGGGDAPKLDDPLFISLADELRNQTDDLANAKPEGDPWEVVLPTTLVHLQAGPELPTFP</sequence>
<dbReference type="RefSeq" id="WP_214536151.1">
    <property type="nucleotide sequence ID" value="NZ_JAHFVK010000002.1"/>
</dbReference>
<proteinExistence type="predicted"/>
<evidence type="ECO:0000313" key="2">
    <source>
        <dbReference type="Proteomes" id="UP000811255"/>
    </source>
</evidence>
<dbReference type="Proteomes" id="UP000811255">
    <property type="component" value="Unassembled WGS sequence"/>
</dbReference>
<organism evidence="1 2">
    <name type="scientific">Croceibacterium selenioxidans</name>
    <dbReference type="NCBI Taxonomy" id="2838833"/>
    <lineage>
        <taxon>Bacteria</taxon>
        <taxon>Pseudomonadati</taxon>
        <taxon>Pseudomonadota</taxon>
        <taxon>Alphaproteobacteria</taxon>
        <taxon>Sphingomonadales</taxon>
        <taxon>Erythrobacteraceae</taxon>
        <taxon>Croceibacterium</taxon>
    </lineage>
</organism>
<protein>
    <submittedName>
        <fullName evidence="1">Uncharacterized protein</fullName>
    </submittedName>
</protein>
<dbReference type="EMBL" id="JAHFVK010000002">
    <property type="protein sequence ID" value="MBT2134508.1"/>
    <property type="molecule type" value="Genomic_DNA"/>
</dbReference>
<evidence type="ECO:0000313" key="1">
    <source>
        <dbReference type="EMBL" id="MBT2134508.1"/>
    </source>
</evidence>
<reference evidence="1 2" key="1">
    <citation type="submission" date="2021-05" db="EMBL/GenBank/DDBJ databases">
        <title>Croceibacterium sp. LX-88 genome sequence.</title>
        <authorList>
            <person name="Luo X."/>
        </authorList>
    </citation>
    <scope>NUCLEOTIDE SEQUENCE [LARGE SCALE GENOMIC DNA]</scope>
    <source>
        <strain evidence="1 2">LX-88</strain>
    </source>
</reference>
<keyword evidence="2" id="KW-1185">Reference proteome</keyword>
<comment type="caution">
    <text evidence="1">The sequence shown here is derived from an EMBL/GenBank/DDBJ whole genome shotgun (WGS) entry which is preliminary data.</text>
</comment>
<gene>
    <name evidence="1" type="ORF">KK137_09200</name>
</gene>
<accession>A0ABS5W432</accession>